<evidence type="ECO:0000313" key="1">
    <source>
        <dbReference type="EMBL" id="EMI16865.1"/>
    </source>
</evidence>
<reference evidence="1 2" key="1">
    <citation type="journal article" date="2013" name="Mar. Genomics">
        <title>Expression of sulfatases in Rhodopirellula baltica and the diversity of sulfatases in the genus Rhodopirellula.</title>
        <authorList>
            <person name="Wegner C.E."/>
            <person name="Richter-Heitmann T."/>
            <person name="Klindworth A."/>
            <person name="Klockow C."/>
            <person name="Richter M."/>
            <person name="Achstetter T."/>
            <person name="Glockner F.O."/>
            <person name="Harder J."/>
        </authorList>
    </citation>
    <scope>NUCLEOTIDE SEQUENCE [LARGE SCALE GENOMIC DNA]</scope>
    <source>
        <strain evidence="1 2">SM1</strain>
    </source>
</reference>
<dbReference type="Proteomes" id="UP000011991">
    <property type="component" value="Unassembled WGS sequence"/>
</dbReference>
<gene>
    <name evidence="1" type="ORF">RMSM_06213</name>
</gene>
<comment type="caution">
    <text evidence="1">The sequence shown here is derived from an EMBL/GenBank/DDBJ whole genome shotgun (WGS) entry which is preliminary data.</text>
</comment>
<name>M5RBW2_9BACT</name>
<accession>M5RBW2</accession>
<sequence>MPFAFRLNQQAAGVKAANFRKDSCLSASIAIIPQWNDHALP</sequence>
<organism evidence="1 2">
    <name type="scientific">Rhodopirellula maiorica SM1</name>
    <dbReference type="NCBI Taxonomy" id="1265738"/>
    <lineage>
        <taxon>Bacteria</taxon>
        <taxon>Pseudomonadati</taxon>
        <taxon>Planctomycetota</taxon>
        <taxon>Planctomycetia</taxon>
        <taxon>Pirellulales</taxon>
        <taxon>Pirellulaceae</taxon>
        <taxon>Novipirellula</taxon>
    </lineage>
</organism>
<proteinExistence type="predicted"/>
<evidence type="ECO:0000313" key="2">
    <source>
        <dbReference type="Proteomes" id="UP000011991"/>
    </source>
</evidence>
<dbReference type="EMBL" id="ANOG01000900">
    <property type="protein sequence ID" value="EMI16865.1"/>
    <property type="molecule type" value="Genomic_DNA"/>
</dbReference>
<dbReference type="AlphaFoldDB" id="M5RBW2"/>
<protein>
    <submittedName>
        <fullName evidence="1">Uncharacterized protein</fullName>
    </submittedName>
</protein>
<keyword evidence="2" id="KW-1185">Reference proteome</keyword>